<dbReference type="OrthoDB" id="9813569at2"/>
<comment type="similarity">
    <text evidence="1">Belongs to the carbohydrate kinase PfkB family.</text>
</comment>
<evidence type="ECO:0000256" key="3">
    <source>
        <dbReference type="ARBA" id="ARBA00022741"/>
    </source>
</evidence>
<keyword evidence="4 7" id="KW-0418">Kinase</keyword>
<evidence type="ECO:0000313" key="7">
    <source>
        <dbReference type="EMBL" id="RIP35000.1"/>
    </source>
</evidence>
<dbReference type="InterPro" id="IPR002173">
    <property type="entry name" value="Carboh/pur_kinase_PfkB_CS"/>
</dbReference>
<dbReference type="RefSeq" id="WP_119485225.1">
    <property type="nucleotide sequence ID" value="NZ_QYJN01000003.1"/>
</dbReference>
<gene>
    <name evidence="7" type="ORF">BUZ14_07460</name>
</gene>
<dbReference type="AlphaFoldDB" id="A0A3A0VRI5"/>
<evidence type="ECO:0000256" key="2">
    <source>
        <dbReference type="ARBA" id="ARBA00022679"/>
    </source>
</evidence>
<dbReference type="Gene3D" id="3.40.1190.20">
    <property type="match status" value="1"/>
</dbReference>
<dbReference type="SUPFAM" id="SSF53613">
    <property type="entry name" value="Ribokinase-like"/>
    <property type="match status" value="1"/>
</dbReference>
<dbReference type="InterPro" id="IPR050306">
    <property type="entry name" value="PfkB_Carbo_kinase"/>
</dbReference>
<accession>A0A3A0VRI5</accession>
<proteinExistence type="inferred from homology"/>
<dbReference type="EMBL" id="QYJN01000003">
    <property type="protein sequence ID" value="RIP35000.1"/>
    <property type="molecule type" value="Genomic_DNA"/>
</dbReference>
<dbReference type="InterPro" id="IPR011611">
    <property type="entry name" value="PfkB_dom"/>
</dbReference>
<keyword evidence="5" id="KW-0067">ATP-binding</keyword>
<dbReference type="InterPro" id="IPR029056">
    <property type="entry name" value="Ribokinase-like"/>
</dbReference>
<evidence type="ECO:0000256" key="1">
    <source>
        <dbReference type="ARBA" id="ARBA00010688"/>
    </source>
</evidence>
<sequence length="319" mass="35054">MSKFLTIGEPIALFGSDEEDKSLVAAQKFTKYLAGAEVNVAVGVSRLGHSTQYVTRLGEDPFGEFIENELIKNDIGTSYIEKTNDFWTAYQLKNRVTKGDPDIYYFRKGSAAANFNEQILKSIDWTDIELVHLSGIFPAISQKSLSSFNKLIEMINRNQITSTFDPNLRPQLWESETEMRDTLNNIAKQADIILPGINEAEILVGSNNPETIADFYLKQSDKTSTVIVKLGAAGAYIKQKGETVGTTIRGRHVENVVDTVGAGDGFAVGVITGLLEGIDIKSAVQRGNIIGALAVQSSGDNDGYPYRAQLDTIEREYEP</sequence>
<name>A0A3A0VRI5_STAGA</name>
<dbReference type="PANTHER" id="PTHR43085">
    <property type="entry name" value="HEXOKINASE FAMILY MEMBER"/>
    <property type="match status" value="1"/>
</dbReference>
<keyword evidence="2" id="KW-0808">Transferase</keyword>
<dbReference type="Proteomes" id="UP000265541">
    <property type="component" value="Unassembled WGS sequence"/>
</dbReference>
<dbReference type="GO" id="GO:0005524">
    <property type="term" value="F:ATP binding"/>
    <property type="evidence" value="ECO:0007669"/>
    <property type="project" value="UniProtKB-KW"/>
</dbReference>
<feature type="domain" description="Carbohydrate kinase PfkB" evidence="6">
    <location>
        <begin position="5"/>
        <end position="304"/>
    </location>
</feature>
<dbReference type="PROSITE" id="PS00584">
    <property type="entry name" value="PFKB_KINASES_2"/>
    <property type="match status" value="1"/>
</dbReference>
<comment type="caution">
    <text evidence="7">The sequence shown here is derived from an EMBL/GenBank/DDBJ whole genome shotgun (WGS) entry which is preliminary data.</text>
</comment>
<evidence type="ECO:0000256" key="4">
    <source>
        <dbReference type="ARBA" id="ARBA00022777"/>
    </source>
</evidence>
<dbReference type="PANTHER" id="PTHR43085:SF1">
    <property type="entry name" value="PSEUDOURIDINE KINASE-RELATED"/>
    <property type="match status" value="1"/>
</dbReference>
<keyword evidence="3" id="KW-0547">Nucleotide-binding</keyword>
<reference evidence="7 8" key="1">
    <citation type="journal article" date="2016" name="Front. Microbiol.">
        <title>Comprehensive Phylogenetic Analysis of Bovine Non-aureus Staphylococci Species Based on Whole-Genome Sequencing.</title>
        <authorList>
            <person name="Naushad S."/>
            <person name="Barkema H.W."/>
            <person name="Luby C."/>
            <person name="Condas L.A."/>
            <person name="Nobrega D.B."/>
            <person name="Carson D.A."/>
            <person name="De Buck J."/>
        </authorList>
    </citation>
    <scope>NUCLEOTIDE SEQUENCE [LARGE SCALE GENOMIC DNA]</scope>
    <source>
        <strain evidence="7 8">SNUC 4781</strain>
    </source>
</reference>
<evidence type="ECO:0000313" key="8">
    <source>
        <dbReference type="Proteomes" id="UP000265541"/>
    </source>
</evidence>
<organism evidence="7 8">
    <name type="scientific">Staphylococcus gallinarum</name>
    <dbReference type="NCBI Taxonomy" id="1293"/>
    <lineage>
        <taxon>Bacteria</taxon>
        <taxon>Bacillati</taxon>
        <taxon>Bacillota</taxon>
        <taxon>Bacilli</taxon>
        <taxon>Bacillales</taxon>
        <taxon>Staphylococcaceae</taxon>
        <taxon>Staphylococcus</taxon>
    </lineage>
</organism>
<dbReference type="CDD" id="cd01166">
    <property type="entry name" value="KdgK"/>
    <property type="match status" value="1"/>
</dbReference>
<dbReference type="Pfam" id="PF00294">
    <property type="entry name" value="PfkB"/>
    <property type="match status" value="1"/>
</dbReference>
<evidence type="ECO:0000259" key="6">
    <source>
        <dbReference type="Pfam" id="PF00294"/>
    </source>
</evidence>
<dbReference type="GO" id="GO:0016301">
    <property type="term" value="F:kinase activity"/>
    <property type="evidence" value="ECO:0007669"/>
    <property type="project" value="UniProtKB-KW"/>
</dbReference>
<protein>
    <submittedName>
        <fullName evidence="7">Sugar kinase</fullName>
    </submittedName>
</protein>
<evidence type="ECO:0000256" key="5">
    <source>
        <dbReference type="ARBA" id="ARBA00022840"/>
    </source>
</evidence>